<reference evidence="1" key="1">
    <citation type="submission" date="2023-03" db="EMBL/GenBank/DDBJ databases">
        <authorList>
            <person name="Steffen K."/>
            <person name="Cardenas P."/>
        </authorList>
    </citation>
    <scope>NUCLEOTIDE SEQUENCE</scope>
</reference>
<organism evidence="1 2">
    <name type="scientific">Geodia barretti</name>
    <name type="common">Barrett's horny sponge</name>
    <dbReference type="NCBI Taxonomy" id="519541"/>
    <lineage>
        <taxon>Eukaryota</taxon>
        <taxon>Metazoa</taxon>
        <taxon>Porifera</taxon>
        <taxon>Demospongiae</taxon>
        <taxon>Heteroscleromorpha</taxon>
        <taxon>Tetractinellida</taxon>
        <taxon>Astrophorina</taxon>
        <taxon>Geodiidae</taxon>
        <taxon>Geodia</taxon>
    </lineage>
</organism>
<dbReference type="EMBL" id="CASHTH010000498">
    <property type="protein sequence ID" value="CAI8002837.1"/>
    <property type="molecule type" value="Genomic_DNA"/>
</dbReference>
<accession>A0AA35R5B9</accession>
<name>A0AA35R5B9_GEOBA</name>
<dbReference type="AlphaFoldDB" id="A0AA35R5B9"/>
<dbReference type="Proteomes" id="UP001174909">
    <property type="component" value="Unassembled WGS sequence"/>
</dbReference>
<keyword evidence="2" id="KW-1185">Reference proteome</keyword>
<evidence type="ECO:0000313" key="1">
    <source>
        <dbReference type="EMBL" id="CAI8002837.1"/>
    </source>
</evidence>
<gene>
    <name evidence="1" type="ORF">GBAR_LOCUS3496</name>
</gene>
<protein>
    <submittedName>
        <fullName evidence="1">Pleckstrin homology domain-containing family M member 2</fullName>
    </submittedName>
</protein>
<comment type="caution">
    <text evidence="1">The sequence shown here is derived from an EMBL/GenBank/DDBJ whole genome shotgun (WGS) entry which is preliminary data.</text>
</comment>
<sequence>MVSFLGRTDTRESYDDGELCKGVWLLCFSSEFELGKFETALAELWKDEFQIDLPFSELEDVSVIQRARHTVDLMTSTSLRSDSITKGRTEFTYSSTF</sequence>
<evidence type="ECO:0000313" key="2">
    <source>
        <dbReference type="Proteomes" id="UP001174909"/>
    </source>
</evidence>
<proteinExistence type="predicted"/>